<evidence type="ECO:0000313" key="2">
    <source>
        <dbReference type="Proteomes" id="UP000250043"/>
    </source>
</evidence>
<accession>A0A8E2DQ31</accession>
<organism evidence="1 2">
    <name type="scientific">Obba rivulosa</name>
    <dbReference type="NCBI Taxonomy" id="1052685"/>
    <lineage>
        <taxon>Eukaryota</taxon>
        <taxon>Fungi</taxon>
        <taxon>Dikarya</taxon>
        <taxon>Basidiomycota</taxon>
        <taxon>Agaricomycotina</taxon>
        <taxon>Agaricomycetes</taxon>
        <taxon>Polyporales</taxon>
        <taxon>Gelatoporiaceae</taxon>
        <taxon>Obba</taxon>
    </lineage>
</organism>
<dbReference type="EMBL" id="KV722353">
    <property type="protein sequence ID" value="OCH93611.1"/>
    <property type="molecule type" value="Genomic_DNA"/>
</dbReference>
<gene>
    <name evidence="1" type="ORF">OBBRIDRAFT_292851</name>
</gene>
<sequence length="216" mass="23876">MRVLRRRPRYRRAILGFLEMATEVAWATWELPGVLSLSSIQYEGSTERQGSLARLAAFGLCHSSSYRSFDVRLSAGLAPRSGFSLSQGSHCLKAGRLSYLAVQRGFPHDIVHGSVPRPSGFARYRVRDLACWRCAHDRACRLCLYFRRSPKLPVPYRSPTRSHVLIACALPHTLSKLASMPTVTVLILDDRAASIAIHEAPLNADACPSSPCLQAS</sequence>
<keyword evidence="2" id="KW-1185">Reference proteome</keyword>
<proteinExistence type="predicted"/>
<name>A0A8E2DQ31_9APHY</name>
<reference evidence="1 2" key="1">
    <citation type="submission" date="2016-07" db="EMBL/GenBank/DDBJ databases">
        <title>Draft genome of the white-rot fungus Obba rivulosa 3A-2.</title>
        <authorList>
            <consortium name="DOE Joint Genome Institute"/>
            <person name="Miettinen O."/>
            <person name="Riley R."/>
            <person name="Acob R."/>
            <person name="Barry K."/>
            <person name="Cullen D."/>
            <person name="De Vries R."/>
            <person name="Hainaut M."/>
            <person name="Hatakka A."/>
            <person name="Henrissat B."/>
            <person name="Hilden K."/>
            <person name="Kuo R."/>
            <person name="Labutti K."/>
            <person name="Lipzen A."/>
            <person name="Makela M.R."/>
            <person name="Sandor L."/>
            <person name="Spatafora J.W."/>
            <person name="Grigoriev I.V."/>
            <person name="Hibbett D.S."/>
        </authorList>
    </citation>
    <scope>NUCLEOTIDE SEQUENCE [LARGE SCALE GENOMIC DNA]</scope>
    <source>
        <strain evidence="1 2">3A-2</strain>
    </source>
</reference>
<dbReference type="AlphaFoldDB" id="A0A8E2DQ31"/>
<dbReference type="Proteomes" id="UP000250043">
    <property type="component" value="Unassembled WGS sequence"/>
</dbReference>
<protein>
    <submittedName>
        <fullName evidence="1">Uncharacterized protein</fullName>
    </submittedName>
</protein>
<evidence type="ECO:0000313" key="1">
    <source>
        <dbReference type="EMBL" id="OCH93611.1"/>
    </source>
</evidence>